<dbReference type="PANTHER" id="PTHR33680">
    <property type="entry name" value="OS07G0190500 PROTEIN"/>
    <property type="match status" value="1"/>
</dbReference>
<dbReference type="EnsemblPlants" id="ORGLA03G0158400.1">
    <property type="protein sequence ID" value="ORGLA03G0158400.1"/>
    <property type="gene ID" value="ORGLA03G0158400"/>
</dbReference>
<organism evidence="8 9">
    <name type="scientific">Oryza glaberrima</name>
    <name type="common">African rice</name>
    <dbReference type="NCBI Taxonomy" id="4538"/>
    <lineage>
        <taxon>Eukaryota</taxon>
        <taxon>Viridiplantae</taxon>
        <taxon>Streptophyta</taxon>
        <taxon>Embryophyta</taxon>
        <taxon>Tracheophyta</taxon>
        <taxon>Spermatophyta</taxon>
        <taxon>Magnoliopsida</taxon>
        <taxon>Liliopsida</taxon>
        <taxon>Poales</taxon>
        <taxon>Poaceae</taxon>
        <taxon>BOP clade</taxon>
        <taxon>Oryzoideae</taxon>
        <taxon>Oryzeae</taxon>
        <taxon>Oryzinae</taxon>
        <taxon>Oryza</taxon>
    </lineage>
</organism>
<evidence type="ECO:0000259" key="7">
    <source>
        <dbReference type="PROSITE" id="PS51999"/>
    </source>
</evidence>
<feature type="region of interest" description="Disordered" evidence="5">
    <location>
        <begin position="1"/>
        <end position="33"/>
    </location>
</feature>
<keyword evidence="6" id="KW-0812">Transmembrane</keyword>
<evidence type="ECO:0000256" key="5">
    <source>
        <dbReference type="SAM" id="MobiDB-lite"/>
    </source>
</evidence>
<keyword evidence="3" id="KW-0862">Zinc</keyword>
<sequence length="176" mass="19809">MAASGSSTVRGSHVEGSMLRRPRHASSSSTGQIRFTPSSSLTLVYCPDCGEQIVQYVSRSKKNPNRVYYKCSNRTERNAPCDFWYWEECYQKYLIDHGLLNGDASREEREEIKGDSYEEDEVEDLGSKKKLIDVVLMMRSEVKQQTLYSKIAAFGIVVFGAVLLGMIAVVVAKSFL</sequence>
<accession>I1PB38</accession>
<feature type="transmembrane region" description="Helical" evidence="6">
    <location>
        <begin position="147"/>
        <end position="172"/>
    </location>
</feature>
<keyword evidence="9" id="KW-1185">Reference proteome</keyword>
<keyword evidence="6" id="KW-0472">Membrane</keyword>
<dbReference type="Gramene" id="ORGLA03G0158400.1">
    <property type="protein sequence ID" value="ORGLA03G0158400.1"/>
    <property type="gene ID" value="ORGLA03G0158400"/>
</dbReference>
<feature type="domain" description="GRF-type" evidence="7">
    <location>
        <begin position="46"/>
        <end position="90"/>
    </location>
</feature>
<keyword evidence="1" id="KW-0479">Metal-binding</keyword>
<evidence type="ECO:0000256" key="6">
    <source>
        <dbReference type="SAM" id="Phobius"/>
    </source>
</evidence>
<keyword evidence="2 4" id="KW-0863">Zinc-finger</keyword>
<feature type="compositionally biased region" description="Polar residues" evidence="5">
    <location>
        <begin position="1"/>
        <end position="10"/>
    </location>
</feature>
<reference evidence="8 9" key="2">
    <citation type="submission" date="2018-04" db="EMBL/GenBank/DDBJ databases">
        <title>OglaRS2 (Oryza glaberrima Reference Sequence Version 2).</title>
        <authorList>
            <person name="Zhang J."/>
            <person name="Kudrna D."/>
            <person name="Lee S."/>
            <person name="Talag J."/>
            <person name="Rajasekar S."/>
            <person name="Wing R.A."/>
        </authorList>
    </citation>
    <scope>NUCLEOTIDE SEQUENCE [LARGE SCALE GENOMIC DNA]</scope>
    <source>
        <strain evidence="8 9">cv. IRGC 96717</strain>
    </source>
</reference>
<dbReference type="AlphaFoldDB" id="I1PB38"/>
<dbReference type="Proteomes" id="UP000007306">
    <property type="component" value="Chromosome 3"/>
</dbReference>
<dbReference type="PANTHER" id="PTHR33680:SF7">
    <property type="entry name" value="OS02G0474200 PROTEIN"/>
    <property type="match status" value="1"/>
</dbReference>
<dbReference type="GO" id="GO:0008270">
    <property type="term" value="F:zinc ion binding"/>
    <property type="evidence" value="ECO:0007669"/>
    <property type="project" value="UniProtKB-KW"/>
</dbReference>
<evidence type="ECO:0000256" key="1">
    <source>
        <dbReference type="ARBA" id="ARBA00022723"/>
    </source>
</evidence>
<evidence type="ECO:0000256" key="3">
    <source>
        <dbReference type="ARBA" id="ARBA00022833"/>
    </source>
</evidence>
<proteinExistence type="predicted"/>
<name>I1PB38_ORYGL</name>
<evidence type="ECO:0000256" key="2">
    <source>
        <dbReference type="ARBA" id="ARBA00022771"/>
    </source>
</evidence>
<protein>
    <recommendedName>
        <fullName evidence="7">GRF-type domain-containing protein</fullName>
    </recommendedName>
</protein>
<evidence type="ECO:0000256" key="4">
    <source>
        <dbReference type="PROSITE-ProRule" id="PRU01343"/>
    </source>
</evidence>
<dbReference type="PROSITE" id="PS51999">
    <property type="entry name" value="ZF_GRF"/>
    <property type="match status" value="1"/>
</dbReference>
<dbReference type="InterPro" id="IPR010666">
    <property type="entry name" value="Znf_GRF"/>
</dbReference>
<dbReference type="HOGENOM" id="CLU_1550080_0_0_1"/>
<reference evidence="8" key="1">
    <citation type="submission" date="2015-06" db="UniProtKB">
        <authorList>
            <consortium name="EnsemblPlants"/>
        </authorList>
    </citation>
    <scope>IDENTIFICATION</scope>
</reference>
<evidence type="ECO:0000313" key="9">
    <source>
        <dbReference type="Proteomes" id="UP000007306"/>
    </source>
</evidence>
<keyword evidence="6" id="KW-1133">Transmembrane helix</keyword>
<evidence type="ECO:0000313" key="8">
    <source>
        <dbReference type="EnsemblPlants" id="ORGLA03G0158400.1"/>
    </source>
</evidence>